<dbReference type="Proteomes" id="UP000663722">
    <property type="component" value="Chromosome"/>
</dbReference>
<dbReference type="KEGG" id="dmm:dnm_092650"/>
<evidence type="ECO:0000313" key="1">
    <source>
        <dbReference type="EMBL" id="QTA93168.1"/>
    </source>
</evidence>
<accession>A0A975BXL2</accession>
<dbReference type="EMBL" id="CP061800">
    <property type="protein sequence ID" value="QTA93168.1"/>
    <property type="molecule type" value="Genomic_DNA"/>
</dbReference>
<sequence>MKIVCDHCGKNVSDHQELTEWEEQTEMPVCGRCLRGLNQGEDWGENDLPPDMQGKDRCRRCGGELSSENIFYHKSRTKKYVCAPCREELSAVRNKVFQTANTSGQGNAAIVPPEIRKWNWGAFFLSWIWGLGNRTNIALLCLVPLVNIPMRFVLGVKGNEWAWRNVKWDSVEHLLRVQKKWAIWGT</sequence>
<protein>
    <submittedName>
        <fullName evidence="1">Uncharacterized protein</fullName>
    </submittedName>
</protein>
<keyword evidence="2" id="KW-1185">Reference proteome</keyword>
<proteinExistence type="predicted"/>
<dbReference type="AlphaFoldDB" id="A0A975BXL2"/>
<evidence type="ECO:0000313" key="2">
    <source>
        <dbReference type="Proteomes" id="UP000663722"/>
    </source>
</evidence>
<gene>
    <name evidence="1" type="ORF">dnm_092650</name>
</gene>
<reference evidence="1" key="1">
    <citation type="journal article" date="2021" name="Microb. Physiol.">
        <title>Proteogenomic Insights into the Physiology of Marine, Sulfate-Reducing, Filamentous Desulfonema limicola and Desulfonema magnum.</title>
        <authorList>
            <person name="Schnaars V."/>
            <person name="Wohlbrand L."/>
            <person name="Scheve S."/>
            <person name="Hinrichs C."/>
            <person name="Reinhardt R."/>
            <person name="Rabus R."/>
        </authorList>
    </citation>
    <scope>NUCLEOTIDE SEQUENCE</scope>
    <source>
        <strain evidence="1">4be13</strain>
    </source>
</reference>
<dbReference type="RefSeq" id="WP_207680228.1">
    <property type="nucleotide sequence ID" value="NZ_CP061800.1"/>
</dbReference>
<name>A0A975BXL2_9BACT</name>
<organism evidence="1 2">
    <name type="scientific">Desulfonema magnum</name>
    <dbReference type="NCBI Taxonomy" id="45655"/>
    <lineage>
        <taxon>Bacteria</taxon>
        <taxon>Pseudomonadati</taxon>
        <taxon>Thermodesulfobacteriota</taxon>
        <taxon>Desulfobacteria</taxon>
        <taxon>Desulfobacterales</taxon>
        <taxon>Desulfococcaceae</taxon>
        <taxon>Desulfonema</taxon>
    </lineage>
</organism>